<dbReference type="Proteomes" id="UP000568380">
    <property type="component" value="Unassembled WGS sequence"/>
</dbReference>
<gene>
    <name evidence="3" type="ORF">HNR40_000098</name>
</gene>
<feature type="transmembrane region" description="Helical" evidence="2">
    <location>
        <begin position="184"/>
        <end position="205"/>
    </location>
</feature>
<evidence type="ECO:0000256" key="1">
    <source>
        <dbReference type="SAM" id="MobiDB-lite"/>
    </source>
</evidence>
<feature type="region of interest" description="Disordered" evidence="1">
    <location>
        <begin position="1"/>
        <end position="155"/>
    </location>
</feature>
<keyword evidence="2" id="KW-0472">Membrane</keyword>
<keyword evidence="4" id="KW-1185">Reference proteome</keyword>
<sequence>MADVGDQVPTYDAPTTPFQRVVVPADAEPDDTVQMPRIVLPDEPAPDPDPEPEVDDTTTAYVRRPVIKPASKPVEKPSSKPTEKPAARPVKKPAAKPVEQPAARPVEQPAARPVEQPAARPVEKPAARPVERPVEKPVVKPAGRPVEKSKAAVETVTVPRVSPPRMPMIPPPPKRGISEIPFRVVYMVGAVIATIIAVLLIFVFFSGDTPDANPTRATSTASLAGASPSELALPPAPEAKAFPAYKGKAAVVIGLVADTKTGIVYPRLGTPWQSKSYAPFTVAQRIGKVAQPYTMIVSAKYPIAAPKTKPAEESGYRELAVRAARWSLRTQFPAGSTLAWTGSQPLATGKGWLLGYQVTYGAKSSQAVVAVVEVGKTKPAMMLATVADGRKTQWRDLTTLLKGVRPL</sequence>
<keyword evidence="2" id="KW-0812">Transmembrane</keyword>
<dbReference type="EMBL" id="JACHIN010000001">
    <property type="protein sequence ID" value="MBB5074652.1"/>
    <property type="molecule type" value="Genomic_DNA"/>
</dbReference>
<accession>A0A7W8EDT5</accession>
<protein>
    <submittedName>
        <fullName evidence="3">Uncharacterized protein</fullName>
    </submittedName>
</protein>
<comment type="caution">
    <text evidence="3">The sequence shown here is derived from an EMBL/GenBank/DDBJ whole genome shotgun (WGS) entry which is preliminary data.</text>
</comment>
<dbReference type="RefSeq" id="WP_184957660.1">
    <property type="nucleotide sequence ID" value="NZ_JACHIN010000001.1"/>
</dbReference>
<feature type="compositionally biased region" description="Acidic residues" evidence="1">
    <location>
        <begin position="44"/>
        <end position="56"/>
    </location>
</feature>
<reference evidence="3 4" key="1">
    <citation type="submission" date="2020-08" db="EMBL/GenBank/DDBJ databases">
        <title>Genomic Encyclopedia of Type Strains, Phase IV (KMG-IV): sequencing the most valuable type-strain genomes for metagenomic binning, comparative biology and taxonomic classification.</title>
        <authorList>
            <person name="Goeker M."/>
        </authorList>
    </citation>
    <scope>NUCLEOTIDE SEQUENCE [LARGE SCALE GENOMIC DNA]</scope>
    <source>
        <strain evidence="3 4">DSM 45385</strain>
    </source>
</reference>
<proteinExistence type="predicted"/>
<feature type="compositionally biased region" description="Basic and acidic residues" evidence="1">
    <location>
        <begin position="121"/>
        <end position="138"/>
    </location>
</feature>
<organism evidence="3 4">
    <name type="scientific">Nonomuraea endophytica</name>
    <dbReference type="NCBI Taxonomy" id="714136"/>
    <lineage>
        <taxon>Bacteria</taxon>
        <taxon>Bacillati</taxon>
        <taxon>Actinomycetota</taxon>
        <taxon>Actinomycetes</taxon>
        <taxon>Streptosporangiales</taxon>
        <taxon>Streptosporangiaceae</taxon>
        <taxon>Nonomuraea</taxon>
    </lineage>
</organism>
<evidence type="ECO:0000256" key="2">
    <source>
        <dbReference type="SAM" id="Phobius"/>
    </source>
</evidence>
<keyword evidence="2" id="KW-1133">Transmembrane helix</keyword>
<evidence type="ECO:0000313" key="3">
    <source>
        <dbReference type="EMBL" id="MBB5074652.1"/>
    </source>
</evidence>
<evidence type="ECO:0000313" key="4">
    <source>
        <dbReference type="Proteomes" id="UP000568380"/>
    </source>
</evidence>
<feature type="compositionally biased region" description="Basic and acidic residues" evidence="1">
    <location>
        <begin position="73"/>
        <end position="86"/>
    </location>
</feature>
<name>A0A7W8EDT5_9ACTN</name>
<dbReference type="AlphaFoldDB" id="A0A7W8EDT5"/>